<evidence type="ECO:0000256" key="3">
    <source>
        <dbReference type="ARBA" id="ARBA00022475"/>
    </source>
</evidence>
<feature type="domain" description="Anti-sigma K factor RskA C-terminal" evidence="12">
    <location>
        <begin position="101"/>
        <end position="243"/>
    </location>
</feature>
<evidence type="ECO:0000256" key="2">
    <source>
        <dbReference type="ARBA" id="ARBA00004236"/>
    </source>
</evidence>
<dbReference type="Pfam" id="PF10099">
    <property type="entry name" value="RskA_C"/>
    <property type="match status" value="1"/>
</dbReference>
<dbReference type="PANTHER" id="PTHR37461:SF1">
    <property type="entry name" value="ANTI-SIGMA-K FACTOR RSKA"/>
    <property type="match status" value="1"/>
</dbReference>
<proteinExistence type="predicted"/>
<dbReference type="EMBL" id="JACXYU010000002">
    <property type="protein sequence ID" value="MBD3931250.1"/>
    <property type="molecule type" value="Genomic_DNA"/>
</dbReference>
<protein>
    <recommendedName>
        <fullName evidence="10">Regulator of SigK</fullName>
    </recommendedName>
    <alternativeName>
        <fullName evidence="9">Sigma-K anti-sigma factor RskA</fullName>
    </alternativeName>
</protein>
<keyword evidence="7 11" id="KW-0472">Membrane</keyword>
<evidence type="ECO:0000313" key="14">
    <source>
        <dbReference type="EMBL" id="MBD3931250.1"/>
    </source>
</evidence>
<organism evidence="14 15">
    <name type="scientific">Streptomyces chumphonensis</name>
    <dbReference type="NCBI Taxonomy" id="1214925"/>
    <lineage>
        <taxon>Bacteria</taxon>
        <taxon>Bacillati</taxon>
        <taxon>Actinomycetota</taxon>
        <taxon>Actinomycetes</taxon>
        <taxon>Kitasatosporales</taxon>
        <taxon>Streptomycetaceae</taxon>
        <taxon>Streptomyces</taxon>
    </lineage>
</organism>
<evidence type="ECO:0000256" key="1">
    <source>
        <dbReference type="ARBA" id="ARBA00004167"/>
    </source>
</evidence>
<dbReference type="InterPro" id="IPR018764">
    <property type="entry name" value="RskA_C"/>
</dbReference>
<comment type="caution">
    <text evidence="14">The sequence shown here is derived from an EMBL/GenBank/DDBJ whole genome shotgun (WGS) entry which is preliminary data.</text>
</comment>
<dbReference type="Proteomes" id="UP000632289">
    <property type="component" value="Unassembled WGS sequence"/>
</dbReference>
<dbReference type="InterPro" id="IPR051474">
    <property type="entry name" value="Anti-sigma-K/W_factor"/>
</dbReference>
<dbReference type="Gene3D" id="1.10.10.1320">
    <property type="entry name" value="Anti-sigma factor, zinc-finger domain"/>
    <property type="match status" value="1"/>
</dbReference>
<evidence type="ECO:0000313" key="15">
    <source>
        <dbReference type="Proteomes" id="UP000632289"/>
    </source>
</evidence>
<feature type="transmembrane region" description="Helical" evidence="11">
    <location>
        <begin position="99"/>
        <end position="117"/>
    </location>
</feature>
<keyword evidence="8" id="KW-0804">Transcription</keyword>
<name>A0A927EXL3_9ACTN</name>
<evidence type="ECO:0000256" key="10">
    <source>
        <dbReference type="ARBA" id="ARBA00030803"/>
    </source>
</evidence>
<keyword evidence="3" id="KW-1003">Cell membrane</keyword>
<gene>
    <name evidence="14" type="ORF">IF129_06705</name>
</gene>
<dbReference type="AlphaFoldDB" id="A0A927EXL3"/>
<dbReference type="Pfam" id="PF22618">
    <property type="entry name" value="RskA_N"/>
    <property type="match status" value="1"/>
</dbReference>
<feature type="domain" description="Anti-sigma-K factor RskA N-terminal" evidence="13">
    <location>
        <begin position="6"/>
        <end position="40"/>
    </location>
</feature>
<dbReference type="GO" id="GO:0006417">
    <property type="term" value="P:regulation of translation"/>
    <property type="evidence" value="ECO:0007669"/>
    <property type="project" value="TreeGrafter"/>
</dbReference>
<evidence type="ECO:0000259" key="13">
    <source>
        <dbReference type="Pfam" id="PF22618"/>
    </source>
</evidence>
<evidence type="ECO:0000256" key="11">
    <source>
        <dbReference type="SAM" id="Phobius"/>
    </source>
</evidence>
<evidence type="ECO:0000256" key="8">
    <source>
        <dbReference type="ARBA" id="ARBA00023163"/>
    </source>
</evidence>
<evidence type="ECO:0000259" key="12">
    <source>
        <dbReference type="Pfam" id="PF10099"/>
    </source>
</evidence>
<dbReference type="RefSeq" id="WP_191208547.1">
    <property type="nucleotide sequence ID" value="NZ_BAABKL010000032.1"/>
</dbReference>
<dbReference type="GO" id="GO:0016989">
    <property type="term" value="F:sigma factor antagonist activity"/>
    <property type="evidence" value="ECO:0007669"/>
    <property type="project" value="TreeGrafter"/>
</dbReference>
<evidence type="ECO:0000256" key="5">
    <source>
        <dbReference type="ARBA" id="ARBA00022989"/>
    </source>
</evidence>
<dbReference type="InterPro" id="IPR053877">
    <property type="entry name" value="RskA_N"/>
</dbReference>
<comment type="subcellular location">
    <subcellularLocation>
        <location evidence="2">Cell membrane</location>
    </subcellularLocation>
    <subcellularLocation>
        <location evidence="1">Membrane</location>
        <topology evidence="1">Single-pass membrane protein</topology>
    </subcellularLocation>
</comment>
<dbReference type="PANTHER" id="PTHR37461">
    <property type="entry name" value="ANTI-SIGMA-K FACTOR RSKA"/>
    <property type="match status" value="1"/>
</dbReference>
<evidence type="ECO:0000256" key="6">
    <source>
        <dbReference type="ARBA" id="ARBA00023015"/>
    </source>
</evidence>
<keyword evidence="5 11" id="KW-1133">Transmembrane helix</keyword>
<dbReference type="GO" id="GO:0005886">
    <property type="term" value="C:plasma membrane"/>
    <property type="evidence" value="ECO:0007669"/>
    <property type="project" value="UniProtKB-SubCell"/>
</dbReference>
<keyword evidence="15" id="KW-1185">Reference proteome</keyword>
<dbReference type="InterPro" id="IPR041916">
    <property type="entry name" value="Anti_sigma_zinc_sf"/>
</dbReference>
<evidence type="ECO:0000256" key="4">
    <source>
        <dbReference type="ARBA" id="ARBA00022692"/>
    </source>
</evidence>
<keyword evidence="6" id="KW-0805">Transcription regulation</keyword>
<keyword evidence="4 11" id="KW-0812">Transmembrane</keyword>
<evidence type="ECO:0000256" key="9">
    <source>
        <dbReference type="ARBA" id="ARBA00029829"/>
    </source>
</evidence>
<evidence type="ECO:0000256" key="7">
    <source>
        <dbReference type="ARBA" id="ARBA00023136"/>
    </source>
</evidence>
<accession>A0A927EXL3</accession>
<sequence>MTTVDLHTLTGAYAVHALGDDERDAFERHLAVCEPCAQEVRELAATASRLGLAVATTPSPALRERVLEQITTVRQEPPRVPRQGRGAGAVRSGRGLSRFVLAACLAAAVGFGGVAVWQHGEARDAQRRAEQAQDRSERLAEVLASGDARVISNELPGGATATVVVSLEQGRAAFLASDMPPPPEGKVYQLWFDHEGTMRPAGLMDPGARDTAMLMEGPLDGASGMGITVEPPGGSTEPTSEPVAAMPFGV</sequence>
<reference evidence="14" key="1">
    <citation type="submission" date="2020-09" db="EMBL/GenBank/DDBJ databases">
        <title>Secondary metabolite and genome analysis of marine Streptomyces chumphonensis KK1-2T.</title>
        <authorList>
            <person name="Phongsopitanun W."/>
            <person name="Kanchanasin P."/>
            <person name="Pittayakhajonwut P."/>
            <person name="Suwanborirux K."/>
            <person name="Tanasupawat S."/>
        </authorList>
    </citation>
    <scope>NUCLEOTIDE SEQUENCE</scope>
    <source>
        <strain evidence="14">KK1-2</strain>
    </source>
</reference>